<dbReference type="EMBL" id="KV417743">
    <property type="protein sequence ID" value="KZP07672.1"/>
    <property type="molecule type" value="Genomic_DNA"/>
</dbReference>
<name>A0A165WJ56_9AGAM</name>
<evidence type="ECO:0000313" key="2">
    <source>
        <dbReference type="Proteomes" id="UP000076532"/>
    </source>
</evidence>
<dbReference type="STRING" id="436010.A0A165WJ56"/>
<feature type="non-terminal residue" evidence="1">
    <location>
        <position position="159"/>
    </location>
</feature>
<gene>
    <name evidence="1" type="ORF">FIBSPDRAFT_803754</name>
</gene>
<reference evidence="1 2" key="1">
    <citation type="journal article" date="2016" name="Mol. Biol. Evol.">
        <title>Comparative Genomics of Early-Diverging Mushroom-Forming Fungi Provides Insights into the Origins of Lignocellulose Decay Capabilities.</title>
        <authorList>
            <person name="Nagy L.G."/>
            <person name="Riley R."/>
            <person name="Tritt A."/>
            <person name="Adam C."/>
            <person name="Daum C."/>
            <person name="Floudas D."/>
            <person name="Sun H."/>
            <person name="Yadav J.S."/>
            <person name="Pangilinan J."/>
            <person name="Larsson K.H."/>
            <person name="Matsuura K."/>
            <person name="Barry K."/>
            <person name="Labutti K."/>
            <person name="Kuo R."/>
            <person name="Ohm R.A."/>
            <person name="Bhattacharya S.S."/>
            <person name="Shirouzu T."/>
            <person name="Yoshinaga Y."/>
            <person name="Martin F.M."/>
            <person name="Grigoriev I.V."/>
            <person name="Hibbett D.S."/>
        </authorList>
    </citation>
    <scope>NUCLEOTIDE SEQUENCE [LARGE SCALE GENOMIC DNA]</scope>
    <source>
        <strain evidence="1 2">CBS 109695</strain>
    </source>
</reference>
<protein>
    <recommendedName>
        <fullName evidence="3">BTB domain-containing protein</fullName>
    </recommendedName>
</protein>
<accession>A0A165WJ56</accession>
<dbReference type="AlphaFoldDB" id="A0A165WJ56"/>
<proteinExistence type="predicted"/>
<organism evidence="1 2">
    <name type="scientific">Athelia psychrophila</name>
    <dbReference type="NCBI Taxonomy" id="1759441"/>
    <lineage>
        <taxon>Eukaryota</taxon>
        <taxon>Fungi</taxon>
        <taxon>Dikarya</taxon>
        <taxon>Basidiomycota</taxon>
        <taxon>Agaricomycotina</taxon>
        <taxon>Agaricomycetes</taxon>
        <taxon>Agaricomycetidae</taxon>
        <taxon>Atheliales</taxon>
        <taxon>Atheliaceae</taxon>
        <taxon>Athelia</taxon>
    </lineage>
</organism>
<dbReference type="OrthoDB" id="2367075at2759"/>
<evidence type="ECO:0008006" key="3">
    <source>
        <dbReference type="Google" id="ProtNLM"/>
    </source>
</evidence>
<keyword evidence="2" id="KW-1185">Reference proteome</keyword>
<dbReference type="Proteomes" id="UP000076532">
    <property type="component" value="Unassembled WGS sequence"/>
</dbReference>
<sequence>MHERFCFPAENIYLLVNGVIYSVHRYFFERDSSSFVGQGLSRRDPMVLAGISTRDLDLFLSILYPSSFGLYSASTVDEWSRILRLADKWSFESIRALAITQLAPIASPIDMIVLGRRYGVNEWLPDAYGTVCVRPAALTLDEGRRLGVDDVIRINAIRQ</sequence>
<evidence type="ECO:0000313" key="1">
    <source>
        <dbReference type="EMBL" id="KZP07672.1"/>
    </source>
</evidence>